<dbReference type="InterPro" id="IPR024958">
    <property type="entry name" value="GRASP_PDZ"/>
</dbReference>
<dbReference type="Gene3D" id="2.30.42.10">
    <property type="match status" value="2"/>
</dbReference>
<evidence type="ECO:0000256" key="12">
    <source>
        <dbReference type="SAM" id="MobiDB-lite"/>
    </source>
</evidence>
<evidence type="ECO:0000256" key="4">
    <source>
        <dbReference type="ARBA" id="ARBA00022741"/>
    </source>
</evidence>
<keyword evidence="6" id="KW-0333">Golgi apparatus</keyword>
<dbReference type="Gene3D" id="1.10.287.40">
    <property type="entry name" value="Serine-tRNA synthetase, tRNA binding domain"/>
    <property type="match status" value="1"/>
</dbReference>
<feature type="coiled-coil region" evidence="11">
    <location>
        <begin position="74"/>
        <end position="149"/>
    </location>
</feature>
<protein>
    <recommendedName>
        <fullName evidence="1">serine--tRNA ligase</fullName>
        <ecNumber evidence="1">6.1.1.11</ecNumber>
    </recommendedName>
    <alternativeName>
        <fullName evidence="9">Seryl-tRNA synthetase</fullName>
    </alternativeName>
    <alternativeName>
        <fullName evidence="10">Seryl-tRNA(Ser) synthetase</fullName>
    </alternativeName>
</protein>
<proteinExistence type="predicted"/>
<gene>
    <name evidence="15" type="primary">DIA4_3</name>
    <name evidence="15" type="ORF">LTR91_016392</name>
</gene>
<feature type="compositionally biased region" description="Low complexity" evidence="12">
    <location>
        <begin position="801"/>
        <end position="810"/>
    </location>
</feature>
<dbReference type="InterPro" id="IPR042103">
    <property type="entry name" value="SerRS_1_N_sf"/>
</dbReference>
<evidence type="ECO:0000256" key="5">
    <source>
        <dbReference type="ARBA" id="ARBA00022840"/>
    </source>
</evidence>
<dbReference type="Gene3D" id="3.30.930.10">
    <property type="entry name" value="Bira Bifunctional Protein, Domain 2"/>
    <property type="match status" value="1"/>
</dbReference>
<evidence type="ECO:0000313" key="15">
    <source>
        <dbReference type="EMBL" id="KAK0969337.1"/>
    </source>
</evidence>
<name>A0AAN6K876_9PEZI</name>
<keyword evidence="16" id="KW-1185">Reference proteome</keyword>
<keyword evidence="8" id="KW-0030">Aminoacyl-tRNA synthetase</keyword>
<feature type="domain" description="PDZ GRASP-type" evidence="14">
    <location>
        <begin position="674"/>
        <end position="763"/>
    </location>
</feature>
<dbReference type="Proteomes" id="UP001175353">
    <property type="component" value="Unassembled WGS sequence"/>
</dbReference>
<dbReference type="GO" id="GO:0004828">
    <property type="term" value="F:serine-tRNA ligase activity"/>
    <property type="evidence" value="ECO:0007669"/>
    <property type="project" value="UniProtKB-EC"/>
</dbReference>
<dbReference type="GO" id="GO:0005524">
    <property type="term" value="F:ATP binding"/>
    <property type="evidence" value="ECO:0007669"/>
    <property type="project" value="UniProtKB-KW"/>
</dbReference>
<dbReference type="InterPro" id="IPR036034">
    <property type="entry name" value="PDZ_sf"/>
</dbReference>
<dbReference type="InterPro" id="IPR006195">
    <property type="entry name" value="aa-tRNA-synth_II"/>
</dbReference>
<dbReference type="Pfam" id="PF00587">
    <property type="entry name" value="tRNA-synt_2b"/>
    <property type="match status" value="1"/>
</dbReference>
<dbReference type="GO" id="GO:0006434">
    <property type="term" value="P:seryl-tRNA aminoacylation"/>
    <property type="evidence" value="ECO:0007669"/>
    <property type="project" value="InterPro"/>
</dbReference>
<dbReference type="SUPFAM" id="SSF55681">
    <property type="entry name" value="Class II aaRS and biotin synthetases"/>
    <property type="match status" value="1"/>
</dbReference>
<evidence type="ECO:0000256" key="3">
    <source>
        <dbReference type="ARBA" id="ARBA00022737"/>
    </source>
</evidence>
<evidence type="ECO:0000256" key="2">
    <source>
        <dbReference type="ARBA" id="ARBA00022598"/>
    </source>
</evidence>
<sequence>MKPSSFVCFACRQSARALHKQSYSHGAIKRSYTRPTFAPKPTLDLKHIRQNPGLYEQNCNDRNYGPYAGNGWKILELHEQLVLQQRQAVELRQRNNVLARELKKAATEADDGRDRAGLLQEARSLKGKLAEFEQREKLVQEEMEILALELPNLSSLHTPVGEEPAVLGHINGDVVPTDSNGKSHIDIGAELDLLSFEASATTSGWGWYFLKNEAALLEQALIQYALSVALKRGWRVMTPPSLVYSHIASACGFMPRDQHGETQVYGIGQEEPAANGASLVLAGTAEIPFAGSQANRTLAETDLPLKVIGPSRCYRAEAGARGVDTKGLYRVHEFTKVEMFAWTVPPASSTSENEGFDTDDEQQQTQTEEVFDEMIAIQTEILTSLGLHARVLEMPTTDLGASATRKIDIEAWFPSRASIDNGYGEVTSASICTDYQARRLNTKIKLERGDVKSAFVHTVNGTALAVPRILACLLESGWEERTGTVEVPRCLRKWMPGELERIGASRRRVHAASGKRSSPGVGTSTSLRVCTTRGYTIHICTTSDSLPTNHKAMANLFGTLNRFISRLDSEPQAQQHSRSTTGYGFQILRNNNSGLALEPWFDFIIGLNGHNIDSPDQNLFTTEIQNCAGSTIGLGVYGAKGQQIREVYVTIPPRDTGAGLGLALQWAPLNLTDDVWHILDVMPNSPADVAGLLPYCDYVIGSPDGDVRADTGLGYLIEQYVEKPLRLYVYNHEYDVSRLLTITPSKHWGGDGALGCVLGYGALHRIPAPLTEPAQAPGETLFESATGQDQQTYHPASTPDPTSHPSSQQAPAPPAPPSNPADFLIPADMTFANPPPAPSVSPGPPQGRAKKARAHHAVAPAAGLDDYFAEGEKASREQDNAPTPKATSGLPPPPKGGGPPKAASPVLPPES</sequence>
<feature type="compositionally biased region" description="Basic and acidic residues" evidence="12">
    <location>
        <begin position="870"/>
        <end position="879"/>
    </location>
</feature>
<dbReference type="InterPro" id="IPR002314">
    <property type="entry name" value="aa-tRNA-synt_IIb"/>
</dbReference>
<dbReference type="PANTHER" id="PTHR11778">
    <property type="entry name" value="SERYL-TRNA SYNTHETASE"/>
    <property type="match status" value="1"/>
</dbReference>
<evidence type="ECO:0000256" key="11">
    <source>
        <dbReference type="SAM" id="Coils"/>
    </source>
</evidence>
<dbReference type="SUPFAM" id="SSF46589">
    <property type="entry name" value="tRNA-binding arm"/>
    <property type="match status" value="1"/>
</dbReference>
<evidence type="ECO:0000313" key="16">
    <source>
        <dbReference type="Proteomes" id="UP001175353"/>
    </source>
</evidence>
<evidence type="ECO:0000256" key="6">
    <source>
        <dbReference type="ARBA" id="ARBA00023034"/>
    </source>
</evidence>
<dbReference type="PROSITE" id="PS51865">
    <property type="entry name" value="PDZ_GRASP"/>
    <property type="match status" value="2"/>
</dbReference>
<evidence type="ECO:0000256" key="9">
    <source>
        <dbReference type="ARBA" id="ARBA00031113"/>
    </source>
</evidence>
<dbReference type="EMBL" id="JAUJLE010000198">
    <property type="protein sequence ID" value="KAK0969337.1"/>
    <property type="molecule type" value="Genomic_DNA"/>
</dbReference>
<dbReference type="PRINTS" id="PR00981">
    <property type="entry name" value="TRNASYNTHSER"/>
</dbReference>
<comment type="caution">
    <text evidence="15">The sequence shown here is derived from an EMBL/GenBank/DDBJ whole genome shotgun (WGS) entry which is preliminary data.</text>
</comment>
<evidence type="ECO:0000256" key="8">
    <source>
        <dbReference type="ARBA" id="ARBA00023146"/>
    </source>
</evidence>
<feature type="domain" description="PDZ GRASP-type" evidence="14">
    <location>
        <begin position="583"/>
        <end position="669"/>
    </location>
</feature>
<keyword evidence="4" id="KW-0547">Nucleotide-binding</keyword>
<dbReference type="FunFam" id="2.30.42.10:FF:000026">
    <property type="entry name" value="Golgi reassembly stacking protein 2"/>
    <property type="match status" value="1"/>
</dbReference>
<feature type="compositionally biased region" description="Polar residues" evidence="12">
    <location>
        <begin position="786"/>
        <end position="795"/>
    </location>
</feature>
<dbReference type="InterPro" id="IPR010978">
    <property type="entry name" value="tRNA-bd_arm"/>
</dbReference>
<evidence type="ECO:0000259" key="14">
    <source>
        <dbReference type="PROSITE" id="PS51865"/>
    </source>
</evidence>
<keyword evidence="5" id="KW-0067">ATP-binding</keyword>
<dbReference type="Pfam" id="PF02403">
    <property type="entry name" value="Seryl_tRNA_N"/>
    <property type="match status" value="1"/>
</dbReference>
<keyword evidence="2 15" id="KW-0436">Ligase</keyword>
<feature type="region of interest" description="Disordered" evidence="12">
    <location>
        <begin position="786"/>
        <end position="911"/>
    </location>
</feature>
<dbReference type="NCBIfam" id="TIGR00414">
    <property type="entry name" value="serS"/>
    <property type="match status" value="1"/>
</dbReference>
<evidence type="ECO:0000256" key="10">
    <source>
        <dbReference type="ARBA" id="ARBA00034892"/>
    </source>
</evidence>
<feature type="domain" description="Aminoacyl-transfer RNA synthetases class-II family profile" evidence="13">
    <location>
        <begin position="302"/>
        <end position="488"/>
    </location>
</feature>
<evidence type="ECO:0000259" key="13">
    <source>
        <dbReference type="PROSITE" id="PS50862"/>
    </source>
</evidence>
<dbReference type="EC" id="6.1.1.11" evidence="1"/>
<dbReference type="PROSITE" id="PS50862">
    <property type="entry name" value="AA_TRNA_LIGASE_II"/>
    <property type="match status" value="1"/>
</dbReference>
<keyword evidence="3" id="KW-0677">Repeat</keyword>
<keyword evidence="11" id="KW-0175">Coiled coil</keyword>
<dbReference type="SUPFAM" id="SSF50156">
    <property type="entry name" value="PDZ domain-like"/>
    <property type="match status" value="1"/>
</dbReference>
<accession>A0AAN6K876</accession>
<feature type="region of interest" description="Disordered" evidence="12">
    <location>
        <begin position="505"/>
        <end position="525"/>
    </location>
</feature>
<dbReference type="Pfam" id="PF04495">
    <property type="entry name" value="GRASP55_65"/>
    <property type="match status" value="1"/>
</dbReference>
<evidence type="ECO:0000256" key="1">
    <source>
        <dbReference type="ARBA" id="ARBA00012840"/>
    </source>
</evidence>
<dbReference type="InterPro" id="IPR045864">
    <property type="entry name" value="aa-tRNA-synth_II/BPL/LPL"/>
</dbReference>
<dbReference type="InterPro" id="IPR015866">
    <property type="entry name" value="Ser-tRNA-synth_1_N"/>
</dbReference>
<feature type="compositionally biased region" description="Pro residues" evidence="12">
    <location>
        <begin position="833"/>
        <end position="845"/>
    </location>
</feature>
<organism evidence="15 16">
    <name type="scientific">Friedmanniomyces endolithicus</name>
    <dbReference type="NCBI Taxonomy" id="329885"/>
    <lineage>
        <taxon>Eukaryota</taxon>
        <taxon>Fungi</taxon>
        <taxon>Dikarya</taxon>
        <taxon>Ascomycota</taxon>
        <taxon>Pezizomycotina</taxon>
        <taxon>Dothideomycetes</taxon>
        <taxon>Dothideomycetidae</taxon>
        <taxon>Mycosphaerellales</taxon>
        <taxon>Teratosphaeriaceae</taxon>
        <taxon>Friedmanniomyces</taxon>
    </lineage>
</organism>
<keyword evidence="7" id="KW-0472">Membrane</keyword>
<evidence type="ECO:0000256" key="7">
    <source>
        <dbReference type="ARBA" id="ARBA00023136"/>
    </source>
</evidence>
<dbReference type="AlphaFoldDB" id="A0AAN6K876"/>
<dbReference type="InterPro" id="IPR002317">
    <property type="entry name" value="Ser-tRNA-ligase_type_1"/>
</dbReference>
<reference evidence="15" key="1">
    <citation type="submission" date="2023-06" db="EMBL/GenBank/DDBJ databases">
        <title>Black Yeasts Isolated from many extreme environments.</title>
        <authorList>
            <person name="Coleine C."/>
            <person name="Stajich J.E."/>
            <person name="Selbmann L."/>
        </authorList>
    </citation>
    <scope>NUCLEOTIDE SEQUENCE</scope>
    <source>
        <strain evidence="15">CCFEE 5200</strain>
    </source>
</reference>